<evidence type="ECO:0000256" key="5">
    <source>
        <dbReference type="PIRSR" id="PIRSR001220-1"/>
    </source>
</evidence>
<dbReference type="InterPro" id="IPR004550">
    <property type="entry name" value="AsnASE_II"/>
</dbReference>
<evidence type="ECO:0000256" key="7">
    <source>
        <dbReference type="PROSITE-ProRule" id="PRU10099"/>
    </source>
</evidence>
<dbReference type="GO" id="GO:0006528">
    <property type="term" value="P:asparagine metabolic process"/>
    <property type="evidence" value="ECO:0007669"/>
    <property type="project" value="InterPro"/>
</dbReference>
<accession>A0A419SMZ7</accession>
<comment type="catalytic activity">
    <reaction evidence="4">
        <text>L-asparagine + H2O = L-aspartate + NH4(+)</text>
        <dbReference type="Rhea" id="RHEA:21016"/>
        <dbReference type="ChEBI" id="CHEBI:15377"/>
        <dbReference type="ChEBI" id="CHEBI:28938"/>
        <dbReference type="ChEBI" id="CHEBI:29991"/>
        <dbReference type="ChEBI" id="CHEBI:58048"/>
        <dbReference type="EC" id="3.5.1.1"/>
    </reaction>
</comment>
<evidence type="ECO:0000256" key="3">
    <source>
        <dbReference type="ARBA" id="ARBA00022801"/>
    </source>
</evidence>
<evidence type="ECO:0000313" key="11">
    <source>
        <dbReference type="EMBL" id="RKD25680.1"/>
    </source>
</evidence>
<dbReference type="PANTHER" id="PTHR11707:SF28">
    <property type="entry name" value="60 KDA LYSOPHOSPHOLIPASE"/>
    <property type="match status" value="1"/>
</dbReference>
<evidence type="ECO:0000256" key="4">
    <source>
        <dbReference type="ARBA" id="ARBA00049366"/>
    </source>
</evidence>
<evidence type="ECO:0000259" key="9">
    <source>
        <dbReference type="Pfam" id="PF00710"/>
    </source>
</evidence>
<feature type="binding site" evidence="6">
    <location>
        <begin position="88"/>
        <end position="89"/>
    </location>
    <ligand>
        <name>substrate</name>
    </ligand>
</feature>
<reference evidence="11 12" key="1">
    <citation type="submission" date="2016-08" db="EMBL/GenBank/DDBJ databases">
        <title>Novel Firmicute Genomes.</title>
        <authorList>
            <person name="Poppleton D.I."/>
            <person name="Gribaldo S."/>
        </authorList>
    </citation>
    <scope>NUCLEOTIDE SEQUENCE [LARGE SCALE GENOMIC DNA]</scope>
    <source>
        <strain evidence="11 12">RAOx-1</strain>
    </source>
</reference>
<dbReference type="GO" id="GO:0004067">
    <property type="term" value="F:asparaginase activity"/>
    <property type="evidence" value="ECO:0007669"/>
    <property type="project" value="UniProtKB-UniRule"/>
</dbReference>
<dbReference type="OrthoDB" id="9788068at2"/>
<dbReference type="InterPro" id="IPR040919">
    <property type="entry name" value="Asparaginase_C"/>
</dbReference>
<dbReference type="PRINTS" id="PR00139">
    <property type="entry name" value="ASNGLNASE"/>
</dbReference>
<protein>
    <recommendedName>
        <fullName evidence="2">asparaginase</fullName>
        <ecNumber evidence="2">3.5.1.1</ecNumber>
    </recommendedName>
</protein>
<sequence length="323" mass="34531">MSKTIIVETGGTIAMAADPLSGAVKLQDKRPLHAILPQLQAFGTIEMDDYRNAPSAHMTPPLMLALAKRVEAHLQQEDVTGVVVTHGTDTLEETAYFLELVVDSRKPIVVTGAMRASNELGADGPLNLVNAVQVVVDPASVDRGAVVVFNGDIYAAAEVNKVHTGSPAAFQSEYGPIGAIAYNQVRYWRQAPQQRRLFAAAELKTNIPLVAATTGMQPEWLSYLLDDTIDGVVIEALGKGNLPPAMLPTLAAMRQQGKPVIIASRCPLGLAEPVYDYEGGGAELARLGCLFSGRLSGPKARLKLMLALACEANHENLQTLFPE</sequence>
<dbReference type="InterPro" id="IPR020827">
    <property type="entry name" value="Asparaginase/glutaminase_AS1"/>
</dbReference>
<comment type="similarity">
    <text evidence="1">Belongs to the asparaginase 1 family.</text>
</comment>
<dbReference type="InterPro" id="IPR027474">
    <property type="entry name" value="L-asparaginase_N"/>
</dbReference>
<dbReference type="CDD" id="cd08964">
    <property type="entry name" value="L-asparaginase_II"/>
    <property type="match status" value="1"/>
</dbReference>
<evidence type="ECO:0000256" key="2">
    <source>
        <dbReference type="ARBA" id="ARBA00012920"/>
    </source>
</evidence>
<dbReference type="FunFam" id="3.40.50.1170:FF:000001">
    <property type="entry name" value="L-asparaginase 2"/>
    <property type="match status" value="1"/>
</dbReference>
<dbReference type="Pfam" id="PF17763">
    <property type="entry name" value="Asparaginase_C"/>
    <property type="match status" value="1"/>
</dbReference>
<organism evidence="11 12">
    <name type="scientific">Ammoniphilus oxalaticus</name>
    <dbReference type="NCBI Taxonomy" id="66863"/>
    <lineage>
        <taxon>Bacteria</taxon>
        <taxon>Bacillati</taxon>
        <taxon>Bacillota</taxon>
        <taxon>Bacilli</taxon>
        <taxon>Bacillales</taxon>
        <taxon>Paenibacillaceae</taxon>
        <taxon>Aneurinibacillus group</taxon>
        <taxon>Ammoniphilus</taxon>
    </lineage>
</organism>
<dbReference type="Gene3D" id="3.40.50.1170">
    <property type="entry name" value="L-asparaginase, N-terminal domain"/>
    <property type="match status" value="1"/>
</dbReference>
<dbReference type="PANTHER" id="PTHR11707">
    <property type="entry name" value="L-ASPARAGINASE"/>
    <property type="match status" value="1"/>
</dbReference>
<evidence type="ECO:0000259" key="10">
    <source>
        <dbReference type="Pfam" id="PF17763"/>
    </source>
</evidence>
<dbReference type="AlphaFoldDB" id="A0A419SMZ7"/>
<comment type="caution">
    <text evidence="11">The sequence shown here is derived from an EMBL/GenBank/DDBJ whole genome shotgun (WGS) entry which is preliminary data.</text>
</comment>
<dbReference type="PIRSF" id="PIRSF500176">
    <property type="entry name" value="L_ASNase"/>
    <property type="match status" value="1"/>
</dbReference>
<evidence type="ECO:0000256" key="8">
    <source>
        <dbReference type="PROSITE-ProRule" id="PRU10100"/>
    </source>
</evidence>
<keyword evidence="3" id="KW-0378">Hydrolase</keyword>
<keyword evidence="12" id="KW-1185">Reference proteome</keyword>
<dbReference type="InterPro" id="IPR027473">
    <property type="entry name" value="L-asparaginase_C"/>
</dbReference>
<feature type="active site" description="O-isoaspartyl threonine intermediate" evidence="5">
    <location>
        <position position="12"/>
    </location>
</feature>
<dbReference type="EC" id="3.5.1.1" evidence="2"/>
<dbReference type="Pfam" id="PF00710">
    <property type="entry name" value="Asparaginase"/>
    <property type="match status" value="1"/>
</dbReference>
<dbReference type="InterPro" id="IPR036152">
    <property type="entry name" value="Asp/glu_Ase-like_sf"/>
</dbReference>
<dbReference type="PROSITE" id="PS00917">
    <property type="entry name" value="ASN_GLN_ASE_2"/>
    <property type="match status" value="1"/>
</dbReference>
<feature type="binding site" evidence="6">
    <location>
        <position position="55"/>
    </location>
    <ligand>
        <name>substrate</name>
    </ligand>
</feature>
<evidence type="ECO:0000256" key="1">
    <source>
        <dbReference type="ARBA" id="ARBA00010518"/>
    </source>
</evidence>
<evidence type="ECO:0000313" key="12">
    <source>
        <dbReference type="Proteomes" id="UP000284219"/>
    </source>
</evidence>
<dbReference type="SUPFAM" id="SSF53774">
    <property type="entry name" value="Glutaminase/Asparaginase"/>
    <property type="match status" value="1"/>
</dbReference>
<proteinExistence type="inferred from homology"/>
<dbReference type="PROSITE" id="PS51732">
    <property type="entry name" value="ASN_GLN_ASE_3"/>
    <property type="match status" value="1"/>
</dbReference>
<dbReference type="Gene3D" id="3.40.50.40">
    <property type="match status" value="1"/>
</dbReference>
<feature type="active site" evidence="7">
    <location>
        <position position="12"/>
    </location>
</feature>
<dbReference type="InterPro" id="IPR027475">
    <property type="entry name" value="Asparaginase/glutaminase_AS2"/>
</dbReference>
<dbReference type="Proteomes" id="UP000284219">
    <property type="component" value="Unassembled WGS sequence"/>
</dbReference>
<dbReference type="RefSeq" id="WP_120188351.1">
    <property type="nucleotide sequence ID" value="NZ_MCHY01000006.1"/>
</dbReference>
<dbReference type="InterPro" id="IPR037152">
    <property type="entry name" value="L-asparaginase_N_sf"/>
</dbReference>
<dbReference type="EMBL" id="MCHY01000006">
    <property type="protein sequence ID" value="RKD25680.1"/>
    <property type="molecule type" value="Genomic_DNA"/>
</dbReference>
<dbReference type="InterPro" id="IPR006034">
    <property type="entry name" value="Asparaginase/glutaminase-like"/>
</dbReference>
<dbReference type="SMART" id="SM00870">
    <property type="entry name" value="Asparaginase"/>
    <property type="match status" value="1"/>
</dbReference>
<gene>
    <name evidence="11" type="ORF">BEP19_01690</name>
</gene>
<dbReference type="PIRSF" id="PIRSF001220">
    <property type="entry name" value="L-ASNase_gatD"/>
    <property type="match status" value="1"/>
</dbReference>
<dbReference type="PROSITE" id="PS00144">
    <property type="entry name" value="ASN_GLN_ASE_1"/>
    <property type="match status" value="1"/>
</dbReference>
<feature type="domain" description="L-asparaginase N-terminal" evidence="9">
    <location>
        <begin position="5"/>
        <end position="191"/>
    </location>
</feature>
<feature type="domain" description="Asparaginase/glutaminase C-terminal" evidence="10">
    <location>
        <begin position="207"/>
        <end position="321"/>
    </location>
</feature>
<dbReference type="SFLD" id="SFLDS00057">
    <property type="entry name" value="Glutaminase/Asparaginase"/>
    <property type="match status" value="1"/>
</dbReference>
<feature type="active site" evidence="8">
    <location>
        <position position="88"/>
    </location>
</feature>
<name>A0A419SMZ7_9BACL</name>
<evidence type="ECO:0000256" key="6">
    <source>
        <dbReference type="PIRSR" id="PIRSR001220-2"/>
    </source>
</evidence>